<gene>
    <name evidence="1" type="ORF">BGE01nite_27420</name>
</gene>
<dbReference type="Proteomes" id="UP000321577">
    <property type="component" value="Unassembled WGS sequence"/>
</dbReference>
<organism evidence="1 2">
    <name type="scientific">Brevifollis gellanilyticus</name>
    <dbReference type="NCBI Taxonomy" id="748831"/>
    <lineage>
        <taxon>Bacteria</taxon>
        <taxon>Pseudomonadati</taxon>
        <taxon>Verrucomicrobiota</taxon>
        <taxon>Verrucomicrobiia</taxon>
        <taxon>Verrucomicrobiales</taxon>
        <taxon>Verrucomicrobiaceae</taxon>
    </lineage>
</organism>
<dbReference type="AlphaFoldDB" id="A0A512MAT5"/>
<accession>A0A512MAT5</accession>
<evidence type="ECO:0000313" key="2">
    <source>
        <dbReference type="Proteomes" id="UP000321577"/>
    </source>
</evidence>
<comment type="caution">
    <text evidence="1">The sequence shown here is derived from an EMBL/GenBank/DDBJ whole genome shotgun (WGS) entry which is preliminary data.</text>
</comment>
<evidence type="ECO:0000313" key="1">
    <source>
        <dbReference type="EMBL" id="GEP43451.1"/>
    </source>
</evidence>
<keyword evidence="2" id="KW-1185">Reference proteome</keyword>
<reference evidence="1 2" key="1">
    <citation type="submission" date="2019-07" db="EMBL/GenBank/DDBJ databases">
        <title>Whole genome shotgun sequence of Brevifollis gellanilyticus NBRC 108608.</title>
        <authorList>
            <person name="Hosoyama A."/>
            <person name="Uohara A."/>
            <person name="Ohji S."/>
            <person name="Ichikawa N."/>
        </authorList>
    </citation>
    <scope>NUCLEOTIDE SEQUENCE [LARGE SCALE GENOMIC DNA]</scope>
    <source>
        <strain evidence="1 2">NBRC 108608</strain>
    </source>
</reference>
<protein>
    <submittedName>
        <fullName evidence="1">Uncharacterized protein</fullName>
    </submittedName>
</protein>
<proteinExistence type="predicted"/>
<dbReference type="EMBL" id="BKAG01000017">
    <property type="protein sequence ID" value="GEP43451.1"/>
    <property type="molecule type" value="Genomic_DNA"/>
</dbReference>
<name>A0A512MAT5_9BACT</name>
<sequence>MSDWTTEHWLSTWENIWFGSGSGHTISMTGGLVENLRKGAGKAPAFSTKRKWHLRDISG</sequence>